<accession>A0AA40VEN7</accession>
<comment type="caution">
    <text evidence="1">The sequence shown here is derived from an EMBL/GenBank/DDBJ whole genome shotgun (WGS) entry which is preliminary data.</text>
</comment>
<evidence type="ECO:0000313" key="1">
    <source>
        <dbReference type="EMBL" id="MBA8916260.1"/>
    </source>
</evidence>
<dbReference type="EMBL" id="JACJIB010000021">
    <property type="protein sequence ID" value="MBA8916260.1"/>
    <property type="molecule type" value="Genomic_DNA"/>
</dbReference>
<protein>
    <submittedName>
        <fullName evidence="1">Nucleoside-diphosphate-sugar epimerase</fullName>
    </submittedName>
</protein>
<dbReference type="RefSeq" id="WP_182556940.1">
    <property type="nucleotide sequence ID" value="NZ_BPRF01000049.1"/>
</dbReference>
<reference evidence="1 2" key="1">
    <citation type="submission" date="2020-08" db="EMBL/GenBank/DDBJ databases">
        <title>Genomic Encyclopedia of Type Strains, Phase IV (KMG-IV): sequencing the most valuable type-strain genomes for metagenomic binning, comparative biology and taxonomic classification.</title>
        <authorList>
            <person name="Goeker M."/>
        </authorList>
    </citation>
    <scope>NUCLEOTIDE SEQUENCE [LARGE SCALE GENOMIC DNA]</scope>
    <source>
        <strain evidence="1 2">DSM 11490</strain>
    </source>
</reference>
<proteinExistence type="predicted"/>
<keyword evidence="2" id="KW-1185">Reference proteome</keyword>
<dbReference type="AlphaFoldDB" id="A0AA40VEN7"/>
<sequence length="252" mass="27916">MRALIGHTGFVGGNLVHAGRYDVLFNTGNSETMRGRHFKEVVCAGISAIKWKANNDPETDQAAIDVLVENLGHVTADRFVLLSTTDVYQPALYVNERDPASSEGAPYGTHRAAFERFIARTFANHLIIRLPALYGRGLKKNAIFDLRYDNMVEAIDPRGSFQWYDVRRLERDIAAITQANLTLVNIAPEPVTMSAVAERFFPGKLREADLSKPAASYDMRTIHAGVLGGTDPYHFDRETVLNGIGSYLESGE</sequence>
<organism evidence="1 2">
    <name type="scientific">Methylorubrum thiocyanatum</name>
    <dbReference type="NCBI Taxonomy" id="47958"/>
    <lineage>
        <taxon>Bacteria</taxon>
        <taxon>Pseudomonadati</taxon>
        <taxon>Pseudomonadota</taxon>
        <taxon>Alphaproteobacteria</taxon>
        <taxon>Hyphomicrobiales</taxon>
        <taxon>Methylobacteriaceae</taxon>
        <taxon>Methylorubrum</taxon>
    </lineage>
</organism>
<evidence type="ECO:0000313" key="2">
    <source>
        <dbReference type="Proteomes" id="UP000543554"/>
    </source>
</evidence>
<dbReference type="Gene3D" id="3.40.50.720">
    <property type="entry name" value="NAD(P)-binding Rossmann-like Domain"/>
    <property type="match status" value="1"/>
</dbReference>
<dbReference type="SUPFAM" id="SSF51735">
    <property type="entry name" value="NAD(P)-binding Rossmann-fold domains"/>
    <property type="match status" value="1"/>
</dbReference>
<name>A0AA40VEN7_9HYPH</name>
<dbReference type="Proteomes" id="UP000543554">
    <property type="component" value="Unassembled WGS sequence"/>
</dbReference>
<gene>
    <name evidence="1" type="ORF">HNR51_005381</name>
</gene>
<dbReference type="InterPro" id="IPR036291">
    <property type="entry name" value="NAD(P)-bd_dom_sf"/>
</dbReference>